<dbReference type="CDD" id="cd00118">
    <property type="entry name" value="LysM"/>
    <property type="match status" value="1"/>
</dbReference>
<dbReference type="Pfam" id="PF14331">
    <property type="entry name" value="IcmF-related_N"/>
    <property type="match status" value="1"/>
</dbReference>
<accession>A0ABT8EFN7</accession>
<dbReference type="PANTHER" id="PTHR36153:SF1">
    <property type="entry name" value="TYPE VI SECRETION SYSTEM COMPONENT TSSM1"/>
    <property type="match status" value="1"/>
</dbReference>
<keyword evidence="1" id="KW-0472">Membrane</keyword>
<evidence type="ECO:0000256" key="1">
    <source>
        <dbReference type="SAM" id="Phobius"/>
    </source>
</evidence>
<dbReference type="Proteomes" id="UP001168613">
    <property type="component" value="Unassembled WGS sequence"/>
</dbReference>
<feature type="domain" description="LysM" evidence="2">
    <location>
        <begin position="1233"/>
        <end position="1277"/>
    </location>
</feature>
<dbReference type="SUPFAM" id="SSF54106">
    <property type="entry name" value="LysM domain"/>
    <property type="match status" value="1"/>
</dbReference>
<gene>
    <name evidence="3" type="ORF">LMS43_02225</name>
</gene>
<dbReference type="InterPro" id="IPR036779">
    <property type="entry name" value="LysM_dom_sf"/>
</dbReference>
<keyword evidence="4" id="KW-1185">Reference proteome</keyword>
<dbReference type="Gene3D" id="3.40.50.300">
    <property type="entry name" value="P-loop containing nucleotide triphosphate hydrolases"/>
    <property type="match status" value="1"/>
</dbReference>
<dbReference type="PANTHER" id="PTHR36153">
    <property type="entry name" value="INNER MEMBRANE PROTEIN-RELATED"/>
    <property type="match status" value="1"/>
</dbReference>
<dbReference type="SUPFAM" id="SSF52540">
    <property type="entry name" value="P-loop containing nucleoside triphosphate hydrolases"/>
    <property type="match status" value="1"/>
</dbReference>
<dbReference type="EMBL" id="JAJHNU010000001">
    <property type="protein sequence ID" value="MDN4120098.1"/>
    <property type="molecule type" value="Genomic_DNA"/>
</dbReference>
<dbReference type="RefSeq" id="WP_266122566.1">
    <property type="nucleotide sequence ID" value="NZ_JAJHNU010000001.1"/>
</dbReference>
<dbReference type="InterPro" id="IPR053156">
    <property type="entry name" value="T6SS_TssM-like"/>
</dbReference>
<evidence type="ECO:0000313" key="4">
    <source>
        <dbReference type="Proteomes" id="UP001168613"/>
    </source>
</evidence>
<proteinExistence type="predicted"/>
<feature type="transmembrane region" description="Helical" evidence="1">
    <location>
        <begin position="419"/>
        <end position="439"/>
    </location>
</feature>
<dbReference type="PROSITE" id="PS51782">
    <property type="entry name" value="LYSM"/>
    <property type="match status" value="1"/>
</dbReference>
<organism evidence="3 4">
    <name type="scientific">Alcaligenes endophyticus</name>
    <dbReference type="NCBI Taxonomy" id="1929088"/>
    <lineage>
        <taxon>Bacteria</taxon>
        <taxon>Pseudomonadati</taxon>
        <taxon>Pseudomonadota</taxon>
        <taxon>Betaproteobacteria</taxon>
        <taxon>Burkholderiales</taxon>
        <taxon>Alcaligenaceae</taxon>
        <taxon>Alcaligenes</taxon>
    </lineage>
</organism>
<feature type="transmembrane region" description="Helical" evidence="1">
    <location>
        <begin position="33"/>
        <end position="52"/>
    </location>
</feature>
<keyword evidence="1" id="KW-1133">Transmembrane helix</keyword>
<dbReference type="Pfam" id="PF01476">
    <property type="entry name" value="LysM"/>
    <property type="match status" value="1"/>
</dbReference>
<evidence type="ECO:0000313" key="3">
    <source>
        <dbReference type="EMBL" id="MDN4120098.1"/>
    </source>
</evidence>
<dbReference type="InterPro" id="IPR018392">
    <property type="entry name" value="LysM"/>
</dbReference>
<dbReference type="InterPro" id="IPR027417">
    <property type="entry name" value="P-loop_NTPase"/>
</dbReference>
<keyword evidence="1" id="KW-0812">Transmembrane</keyword>
<protein>
    <submittedName>
        <fullName evidence="3">LysM peptidoglycan-binding domain-containing protein</fullName>
    </submittedName>
</protein>
<reference evidence="3" key="1">
    <citation type="submission" date="2021-11" db="EMBL/GenBank/DDBJ databases">
        <title>Draft genome sequence of Alcaligenes endophyticus type strain CCUG 75668T.</title>
        <authorList>
            <person name="Salva-Serra F."/>
            <person name="Duran R.E."/>
            <person name="Seeger M."/>
            <person name="Moore E.R.B."/>
            <person name="Jaen-Luchoro D."/>
        </authorList>
    </citation>
    <scope>NUCLEOTIDE SEQUENCE</scope>
    <source>
        <strain evidence="3">CCUG 75668</strain>
    </source>
</reference>
<evidence type="ECO:0000259" key="2">
    <source>
        <dbReference type="PROSITE" id="PS51782"/>
    </source>
</evidence>
<name>A0ABT8EFN7_9BURK</name>
<dbReference type="Gene3D" id="3.10.350.10">
    <property type="entry name" value="LysM domain"/>
    <property type="match status" value="1"/>
</dbReference>
<comment type="caution">
    <text evidence="3">The sequence shown here is derived from an EMBL/GenBank/DDBJ whole genome shotgun (WGS) entry which is preliminary data.</text>
</comment>
<dbReference type="InterPro" id="IPR025743">
    <property type="entry name" value="TssM1_N"/>
</dbReference>
<sequence length="1291" mass="144848">MKVFLVFLLWVVALLLLGILSWALTLYLSWPLWGSLFIFFGTIGAWFGVKLLRRFWYLSRSRVKLAASEAAHPSAVAKPNALNDLGSKWKEGIQTLKHSSLRRFGNPIYALPWFMVVGESGVGKTSAITHSRLMSLNKSVSKFEPIVQTLNCDWWFFNRAVIIDTAGRYVSPDATEDDQAEWERMLELLTKHRLKEGLNGLVLALDAEHLLQNSESLERDGHAFRQRIDQLIRLFDKRIPIFIMVTKCDKVYGFSRWAQVLPPEALNQAMGYTGLLEQGDKAETRFLDAAFAHTLERLKLLRLDMAVKGVELSPELLVFPHEFEQLRPGLERFLAACAGNNPYLEQPLLRGLFFSSAQQNGSAYPSALAQLLNSSEPASPTAQKGIFLHDFFERVLPADRWTFLPTVIVNRWHQITRNLALVFWISAFAAALAFILLSYSQTRASLLEIKHIYPSQKLTQATTEAEQLIAMERAVAVIELIEAHENQWQTRWLAFSPDITRLEDDIKAAYVENYRHFLETTAPVLPWSTSGPAPSLDNPNYANAALALIRSINLTQAKLDGANYQQLSAMPQIPASATTQLFPQLPAAIAAQASQLQVAYKAWAPDNDPFLKKQLDQERAVLRSLIAEFPRMEWLLPWANTLLTLQPVSIRQFWLPGSQGESRGMIEPALTREGGLKLQEFLNEIAQAYHDPAEFKFHRAAFEQWYLGERINTWQSFAWSLSTGEQLLVNEPAWRDMLGKVDTETSPYYLFINRLNAEFAHIPSKQLPGWLLFAREFEAIQKAASATSPLGRATGFFSAFNVVGERALQESAEALSFSPMTQFPRSLTDIQNLAAYDLAFDVAAAEALSGDGKAYQLAADYFSYSSNAATKTSALQTMYDNFEAFRKSAGYTDPDDQVIWNLLGGPMHLLTRYVLEQASCYAQKEWESTVLWKTQMAVSPRETTEQLFGEKGSVWSFADGPVKPFITQYASGFRPHTYHDYSFPFSPGFIPFLNQSVSTHIESSVKSQLAVASIGKSANLLITSLPTGVNPGAQAKPYAVNLSIQCAQEQITLDNFNMGVTNSFDWSPDVCGDVNLQIRIDNLTLNRRYPGAMGMARFVEEFADGERIFTPQDFPQAQEQLDALGVQTIHVRYNLMGQEALLQLASHLEYLAETEAPSLSATPAKQRIQVPERIGQCWMGLTPKPPATPLPRYIRERAIEIIKQPPPPPEPEHIQALALAQPDPAPVAPEPVRVHRIQPGETLFSLAKRFNTTVEKLTLLNSINDTNFIYTGQLLKLPPAINDPAQQQVNP</sequence>
<dbReference type="SMART" id="SM00257">
    <property type="entry name" value="LysM"/>
    <property type="match status" value="1"/>
</dbReference>